<dbReference type="RefSeq" id="WP_112084617.1">
    <property type="nucleotide sequence ID" value="NZ_QLSV01000001.1"/>
</dbReference>
<protein>
    <submittedName>
        <fullName evidence="4">Outer membrane protein W</fullName>
    </submittedName>
</protein>
<keyword evidence="5" id="KW-1185">Reference proteome</keyword>
<sequence length="200" mass="21264">MKKIILTVAAVFAISFVNAQEGSDNQGFAKGDLYMSGSVGINSTKMGDIKSDGYTFSPGVGYFVTENIALEGSISLTKQTVGVEVEGETFDIESTGLAFAVGGKYFFTPADKFSFFAGLGVGYGVNEIGEGEETVDLKTFSVALAPGVNYFFNSHFAAQASIGVLGYSSSKFDFEGAEAMNTFNLSLDLTNVNFSLIYKF</sequence>
<dbReference type="Gene3D" id="2.40.160.20">
    <property type="match status" value="1"/>
</dbReference>
<evidence type="ECO:0000313" key="5">
    <source>
        <dbReference type="Proteomes" id="UP000249518"/>
    </source>
</evidence>
<dbReference type="EMBL" id="QLSV01000001">
    <property type="protein sequence ID" value="RAR51029.1"/>
    <property type="molecule type" value="Genomic_DNA"/>
</dbReference>
<feature type="domain" description="Outer membrane protein beta-barrel" evidence="3">
    <location>
        <begin position="9"/>
        <end position="200"/>
    </location>
</feature>
<feature type="chain" id="PRO_5016360357" evidence="2">
    <location>
        <begin position="20"/>
        <end position="200"/>
    </location>
</feature>
<dbReference type="Proteomes" id="UP000249518">
    <property type="component" value="Unassembled WGS sequence"/>
</dbReference>
<keyword evidence="1 2" id="KW-0732">Signal</keyword>
<name>A0A328X6P4_9FLAO</name>
<comment type="caution">
    <text evidence="4">The sequence shown here is derived from an EMBL/GenBank/DDBJ whole genome shotgun (WGS) entry which is preliminary data.</text>
</comment>
<proteinExistence type="predicted"/>
<dbReference type="InterPro" id="IPR011250">
    <property type="entry name" value="OMP/PagP_B-barrel"/>
</dbReference>
<dbReference type="SUPFAM" id="SSF56925">
    <property type="entry name" value="OMPA-like"/>
    <property type="match status" value="1"/>
</dbReference>
<evidence type="ECO:0000259" key="3">
    <source>
        <dbReference type="Pfam" id="PF13505"/>
    </source>
</evidence>
<dbReference type="OrthoDB" id="945117at2"/>
<dbReference type="AlphaFoldDB" id="A0A328X6P4"/>
<feature type="signal peptide" evidence="2">
    <location>
        <begin position="1"/>
        <end position="19"/>
    </location>
</feature>
<dbReference type="Pfam" id="PF13505">
    <property type="entry name" value="OMP_b-brl"/>
    <property type="match status" value="1"/>
</dbReference>
<evidence type="ECO:0000256" key="2">
    <source>
        <dbReference type="SAM" id="SignalP"/>
    </source>
</evidence>
<evidence type="ECO:0000313" key="4">
    <source>
        <dbReference type="EMBL" id="RAR51029.1"/>
    </source>
</evidence>
<accession>A0A328X6P4</accession>
<gene>
    <name evidence="4" type="ORF">B0I10_101202</name>
</gene>
<dbReference type="InterPro" id="IPR027385">
    <property type="entry name" value="Beta-barrel_OMP"/>
</dbReference>
<reference evidence="4 5" key="1">
    <citation type="submission" date="2018-06" db="EMBL/GenBank/DDBJ databases">
        <title>Genomic Encyclopedia of Type Strains, Phase III (KMG-III): the genomes of soil and plant-associated and newly described type strains.</title>
        <authorList>
            <person name="Whitman W."/>
        </authorList>
    </citation>
    <scope>NUCLEOTIDE SEQUENCE [LARGE SCALE GENOMIC DNA]</scope>
    <source>
        <strain evidence="4 5">CGMCC 1.12504</strain>
    </source>
</reference>
<evidence type="ECO:0000256" key="1">
    <source>
        <dbReference type="ARBA" id="ARBA00022729"/>
    </source>
</evidence>
<organism evidence="4 5">
    <name type="scientific">Flavobacterium lacus</name>
    <dbReference type="NCBI Taxonomy" id="1353778"/>
    <lineage>
        <taxon>Bacteria</taxon>
        <taxon>Pseudomonadati</taxon>
        <taxon>Bacteroidota</taxon>
        <taxon>Flavobacteriia</taxon>
        <taxon>Flavobacteriales</taxon>
        <taxon>Flavobacteriaceae</taxon>
        <taxon>Flavobacterium</taxon>
    </lineage>
</organism>